<dbReference type="AlphaFoldDB" id="A0A7N0VGI5"/>
<sequence length="112" mass="12751">MQCKKYTRDIYQRNCTTLILQDKTFDRKFALENDPRIIIIIIILFVLLISYPRNLSFISCNSFSHNASARGTPLPSFSAFQAAAEAVDISLAMRDGDIDFGKTEVELRRDGQ</sequence>
<feature type="transmembrane region" description="Helical" evidence="1">
    <location>
        <begin position="37"/>
        <end position="55"/>
    </location>
</feature>
<name>A0A7N0VGI5_KALFE</name>
<reference evidence="2" key="1">
    <citation type="submission" date="2021-01" db="UniProtKB">
        <authorList>
            <consortium name="EnsemblPlants"/>
        </authorList>
    </citation>
    <scope>IDENTIFICATION</scope>
</reference>
<accession>A0A7N0VGI5</accession>
<keyword evidence="1" id="KW-0472">Membrane</keyword>
<protein>
    <submittedName>
        <fullName evidence="2">Uncharacterized protein</fullName>
    </submittedName>
</protein>
<evidence type="ECO:0000313" key="2">
    <source>
        <dbReference type="EnsemblPlants" id="Kaladp0809s0069.1.v1.1"/>
    </source>
</evidence>
<organism evidence="2 3">
    <name type="scientific">Kalanchoe fedtschenkoi</name>
    <name type="common">Lavender scallops</name>
    <name type="synonym">South American air plant</name>
    <dbReference type="NCBI Taxonomy" id="63787"/>
    <lineage>
        <taxon>Eukaryota</taxon>
        <taxon>Viridiplantae</taxon>
        <taxon>Streptophyta</taxon>
        <taxon>Embryophyta</taxon>
        <taxon>Tracheophyta</taxon>
        <taxon>Spermatophyta</taxon>
        <taxon>Magnoliopsida</taxon>
        <taxon>eudicotyledons</taxon>
        <taxon>Gunneridae</taxon>
        <taxon>Pentapetalae</taxon>
        <taxon>Saxifragales</taxon>
        <taxon>Crassulaceae</taxon>
        <taxon>Kalanchoe</taxon>
    </lineage>
</organism>
<proteinExistence type="predicted"/>
<keyword evidence="1" id="KW-1133">Transmembrane helix</keyword>
<dbReference type="Proteomes" id="UP000594263">
    <property type="component" value="Unplaced"/>
</dbReference>
<keyword evidence="1" id="KW-0812">Transmembrane</keyword>
<dbReference type="Gramene" id="Kaladp0809s0069.1.v1.1">
    <property type="protein sequence ID" value="Kaladp0809s0069.1.v1.1"/>
    <property type="gene ID" value="Kaladp0809s0069.v1.1"/>
</dbReference>
<evidence type="ECO:0000256" key="1">
    <source>
        <dbReference type="SAM" id="Phobius"/>
    </source>
</evidence>
<keyword evidence="3" id="KW-1185">Reference proteome</keyword>
<dbReference type="EnsemblPlants" id="Kaladp0809s0069.1.v1.1">
    <property type="protein sequence ID" value="Kaladp0809s0069.1.v1.1"/>
    <property type="gene ID" value="Kaladp0809s0069.v1.1"/>
</dbReference>
<evidence type="ECO:0000313" key="3">
    <source>
        <dbReference type="Proteomes" id="UP000594263"/>
    </source>
</evidence>